<dbReference type="PANTHER" id="PTHR41533">
    <property type="entry name" value="L,D-TRANSPEPTIDASE HI_1667-RELATED"/>
    <property type="match status" value="1"/>
</dbReference>
<gene>
    <name evidence="9" type="ORF">SAMN04489864_10396</name>
</gene>
<organism evidence="9 10">
    <name type="scientific">Pedobacter insulae</name>
    <dbReference type="NCBI Taxonomy" id="414048"/>
    <lineage>
        <taxon>Bacteria</taxon>
        <taxon>Pseudomonadati</taxon>
        <taxon>Bacteroidota</taxon>
        <taxon>Sphingobacteriia</taxon>
        <taxon>Sphingobacteriales</taxon>
        <taxon>Sphingobacteriaceae</taxon>
        <taxon>Pedobacter</taxon>
    </lineage>
</organism>
<dbReference type="GO" id="GO:0008360">
    <property type="term" value="P:regulation of cell shape"/>
    <property type="evidence" value="ECO:0007669"/>
    <property type="project" value="UniProtKB-KW"/>
</dbReference>
<name>A0A1I2VQE5_9SPHI</name>
<dbReference type="InterPro" id="IPR045380">
    <property type="entry name" value="LD_TPept_scaffold_dom"/>
</dbReference>
<accession>A0A1I2VQE5</accession>
<evidence type="ECO:0000259" key="7">
    <source>
        <dbReference type="Pfam" id="PF03734"/>
    </source>
</evidence>
<evidence type="ECO:0000256" key="1">
    <source>
        <dbReference type="ARBA" id="ARBA00004752"/>
    </source>
</evidence>
<dbReference type="GO" id="GO:0016740">
    <property type="term" value="F:transferase activity"/>
    <property type="evidence" value="ECO:0007669"/>
    <property type="project" value="UniProtKB-KW"/>
</dbReference>
<comment type="pathway">
    <text evidence="1">Cell wall biogenesis; peptidoglycan biosynthesis.</text>
</comment>
<feature type="domain" description="L,D-TPase catalytic" evidence="7">
    <location>
        <begin position="263"/>
        <end position="449"/>
    </location>
</feature>
<dbReference type="InterPro" id="IPR038063">
    <property type="entry name" value="Transpep_catalytic_dom"/>
</dbReference>
<comment type="similarity">
    <text evidence="2">Belongs to the YkuD family.</text>
</comment>
<dbReference type="InterPro" id="IPR052905">
    <property type="entry name" value="LD-transpeptidase_YkuD-like"/>
</dbReference>
<dbReference type="PANTHER" id="PTHR41533:SF1">
    <property type="entry name" value="L,D-TRANSPEPTIDASE YCBB-RELATED"/>
    <property type="match status" value="1"/>
</dbReference>
<dbReference type="EMBL" id="FOPP01000003">
    <property type="protein sequence ID" value="SFG89706.1"/>
    <property type="molecule type" value="Genomic_DNA"/>
</dbReference>
<evidence type="ECO:0000313" key="10">
    <source>
        <dbReference type="Proteomes" id="UP000199666"/>
    </source>
</evidence>
<evidence type="ECO:0000256" key="3">
    <source>
        <dbReference type="ARBA" id="ARBA00022679"/>
    </source>
</evidence>
<keyword evidence="6" id="KW-0961">Cell wall biogenesis/degradation</keyword>
<proteinExistence type="inferred from homology"/>
<reference evidence="9 10" key="1">
    <citation type="submission" date="2016-10" db="EMBL/GenBank/DDBJ databases">
        <authorList>
            <person name="de Groot N.N."/>
        </authorList>
    </citation>
    <scope>NUCLEOTIDE SEQUENCE [LARGE SCALE GENOMIC DNA]</scope>
    <source>
        <strain evidence="9 10">DSM 18684</strain>
    </source>
</reference>
<evidence type="ECO:0000256" key="2">
    <source>
        <dbReference type="ARBA" id="ARBA00005992"/>
    </source>
</evidence>
<dbReference type="SUPFAM" id="SSF141523">
    <property type="entry name" value="L,D-transpeptidase catalytic domain-like"/>
    <property type="match status" value="1"/>
</dbReference>
<keyword evidence="4" id="KW-0133">Cell shape</keyword>
<dbReference type="STRING" id="414048.SAMN04489864_10396"/>
<keyword evidence="5" id="KW-0573">Peptidoglycan synthesis</keyword>
<dbReference type="GO" id="GO:0071555">
    <property type="term" value="P:cell wall organization"/>
    <property type="evidence" value="ECO:0007669"/>
    <property type="project" value="UniProtKB-KW"/>
</dbReference>
<dbReference type="Pfam" id="PF03734">
    <property type="entry name" value="YkuD"/>
    <property type="match status" value="1"/>
</dbReference>
<evidence type="ECO:0000259" key="8">
    <source>
        <dbReference type="Pfam" id="PF20142"/>
    </source>
</evidence>
<dbReference type="Gene3D" id="2.40.440.10">
    <property type="entry name" value="L,D-transpeptidase catalytic domain-like"/>
    <property type="match status" value="1"/>
</dbReference>
<evidence type="ECO:0000256" key="4">
    <source>
        <dbReference type="ARBA" id="ARBA00022960"/>
    </source>
</evidence>
<dbReference type="InterPro" id="IPR005490">
    <property type="entry name" value="LD_TPept_cat_dom"/>
</dbReference>
<dbReference type="GO" id="GO:0009252">
    <property type="term" value="P:peptidoglycan biosynthetic process"/>
    <property type="evidence" value="ECO:0007669"/>
    <property type="project" value="UniProtKB-UniPathway"/>
</dbReference>
<dbReference type="CDD" id="cd16913">
    <property type="entry name" value="YkuD_like"/>
    <property type="match status" value="1"/>
</dbReference>
<dbReference type="AlphaFoldDB" id="A0A1I2VQE5"/>
<evidence type="ECO:0000256" key="6">
    <source>
        <dbReference type="ARBA" id="ARBA00023316"/>
    </source>
</evidence>
<sequence length="540" mass="63011">MLSISLLSFAKSAVKLKKTLLFALCCLFFSSCELFTPKPEIGLVLAEHFNNKLYKKFDTVSYNQVFLEKLKELRNHLSNPKITSAHYKQNEYKPLLVTRFYANGNLDSLRKYIENSQADGFNPKIFGVDELTRLLAILNRDRFKTIEEVYPLIAELEIKTADALLRYHTFMKYGSINPRKYFNRYYIAVKRPDSVQLDSVLNTADLLAVLRASQQNNKAYLDLKKALAFYRDSLKTENHSAITLIKLNMERMRWQMPINLEEAVVVNIPDFSLTWFLKQDTLAHMNVCVGAKREETYAEKMKVFLKSRKLDDKPKNHETPQLVSVFNAVQVNPIWNIPVSIAQSEIYYQAIKDPYYLSNNNIKVYFRGKLVNDPDTIRWGRYAREKLPFQFKQGAGEGNALGKFKFVFDNSSSIYLHDTNNKYGFKLKNRAISHGCVRIEDPLQFAQLMVKDKYQYDNLRMEVDLPPLDTTRNTKYRKILAKKADTLKRFKLKPAWFATRKNVAVVITYYTAWVENGKVEVRPDVYNYDGQLWEAVKKYM</sequence>
<dbReference type="Pfam" id="PF20142">
    <property type="entry name" value="Scaffold"/>
    <property type="match status" value="1"/>
</dbReference>
<feature type="domain" description="L,D-transpeptidase scaffold" evidence="8">
    <location>
        <begin position="84"/>
        <end position="227"/>
    </location>
</feature>
<evidence type="ECO:0000256" key="5">
    <source>
        <dbReference type="ARBA" id="ARBA00022984"/>
    </source>
</evidence>
<dbReference type="UniPathway" id="UPA00219"/>
<keyword evidence="10" id="KW-1185">Reference proteome</keyword>
<dbReference type="Proteomes" id="UP000199666">
    <property type="component" value="Unassembled WGS sequence"/>
</dbReference>
<protein>
    <submittedName>
        <fullName evidence="9">L,D-transpeptidase catalytic domain</fullName>
    </submittedName>
</protein>
<dbReference type="GO" id="GO:0004180">
    <property type="term" value="F:carboxypeptidase activity"/>
    <property type="evidence" value="ECO:0007669"/>
    <property type="project" value="UniProtKB-ARBA"/>
</dbReference>
<evidence type="ECO:0000313" key="9">
    <source>
        <dbReference type="EMBL" id="SFG89706.1"/>
    </source>
</evidence>
<keyword evidence="3" id="KW-0808">Transferase</keyword>